<dbReference type="Proteomes" id="UP001140949">
    <property type="component" value="Unassembled WGS sequence"/>
</dbReference>
<comment type="caution">
    <text evidence="2">The sequence shown here is derived from an EMBL/GenBank/DDBJ whole genome shotgun (WGS) entry which is preliminary data.</text>
</comment>
<dbReference type="EMBL" id="JANAVB010035219">
    <property type="protein sequence ID" value="KAJ6805868.1"/>
    <property type="molecule type" value="Genomic_DNA"/>
</dbReference>
<sequence length="30" mass="3399">MKMMRTGPKSSSSRSTTSGSSKTRWQCYLK</sequence>
<organism evidence="2 3">
    <name type="scientific">Iris pallida</name>
    <name type="common">Sweet iris</name>
    <dbReference type="NCBI Taxonomy" id="29817"/>
    <lineage>
        <taxon>Eukaryota</taxon>
        <taxon>Viridiplantae</taxon>
        <taxon>Streptophyta</taxon>
        <taxon>Embryophyta</taxon>
        <taxon>Tracheophyta</taxon>
        <taxon>Spermatophyta</taxon>
        <taxon>Magnoliopsida</taxon>
        <taxon>Liliopsida</taxon>
        <taxon>Asparagales</taxon>
        <taxon>Iridaceae</taxon>
        <taxon>Iridoideae</taxon>
        <taxon>Irideae</taxon>
        <taxon>Iris</taxon>
    </lineage>
</organism>
<reference evidence="2" key="2">
    <citation type="submission" date="2023-04" db="EMBL/GenBank/DDBJ databases">
        <authorList>
            <person name="Bruccoleri R.E."/>
            <person name="Oakeley E.J."/>
            <person name="Faust A.-M."/>
            <person name="Dessus-Babus S."/>
            <person name="Altorfer M."/>
            <person name="Burckhardt D."/>
            <person name="Oertli M."/>
            <person name="Naumann U."/>
            <person name="Petersen F."/>
            <person name="Wong J."/>
        </authorList>
    </citation>
    <scope>NUCLEOTIDE SEQUENCE</scope>
    <source>
        <strain evidence="2">GSM-AAB239-AS_SAM_17_03QT</strain>
        <tissue evidence="2">Leaf</tissue>
    </source>
</reference>
<evidence type="ECO:0000256" key="1">
    <source>
        <dbReference type="SAM" id="MobiDB-lite"/>
    </source>
</evidence>
<dbReference type="AlphaFoldDB" id="A0AAX6EPJ3"/>
<reference evidence="2" key="1">
    <citation type="journal article" date="2023" name="GigaByte">
        <title>Genome assembly of the bearded iris, Iris pallida Lam.</title>
        <authorList>
            <person name="Bruccoleri R.E."/>
            <person name="Oakeley E.J."/>
            <person name="Faust A.M.E."/>
            <person name="Altorfer M."/>
            <person name="Dessus-Babus S."/>
            <person name="Burckhardt D."/>
            <person name="Oertli M."/>
            <person name="Naumann U."/>
            <person name="Petersen F."/>
            <person name="Wong J."/>
        </authorList>
    </citation>
    <scope>NUCLEOTIDE SEQUENCE</scope>
    <source>
        <strain evidence="2">GSM-AAB239-AS_SAM_17_03QT</strain>
    </source>
</reference>
<feature type="region of interest" description="Disordered" evidence="1">
    <location>
        <begin position="1"/>
        <end position="30"/>
    </location>
</feature>
<evidence type="ECO:0000313" key="3">
    <source>
        <dbReference type="Proteomes" id="UP001140949"/>
    </source>
</evidence>
<evidence type="ECO:0000313" key="2">
    <source>
        <dbReference type="EMBL" id="KAJ6805868.1"/>
    </source>
</evidence>
<accession>A0AAX6EPJ3</accession>
<feature type="compositionally biased region" description="Low complexity" evidence="1">
    <location>
        <begin position="1"/>
        <end position="24"/>
    </location>
</feature>
<protein>
    <submittedName>
        <fullName evidence="2">Uncharacterized protein</fullName>
    </submittedName>
</protein>
<proteinExistence type="predicted"/>
<keyword evidence="3" id="KW-1185">Reference proteome</keyword>
<gene>
    <name evidence="2" type="ORF">M6B38_178270</name>
</gene>
<name>A0AAX6EPJ3_IRIPA</name>